<feature type="non-terminal residue" evidence="2">
    <location>
        <position position="1"/>
    </location>
</feature>
<proteinExistence type="predicted"/>
<sequence length="56" mass="6263">HYPTECKALTGRRGRKLPTTKVERHPLSPEQGEEPGSHGPGYQGAHSPYHQAPRNY</sequence>
<keyword evidence="3" id="KW-1185">Reference proteome</keyword>
<evidence type="ECO:0000313" key="2">
    <source>
        <dbReference type="EMBL" id="GBN39110.1"/>
    </source>
</evidence>
<accession>A0A4Y2NKM2</accession>
<gene>
    <name evidence="2" type="ORF">AVEN_90894_1</name>
</gene>
<dbReference type="Proteomes" id="UP000499080">
    <property type="component" value="Unassembled WGS sequence"/>
</dbReference>
<evidence type="ECO:0000313" key="3">
    <source>
        <dbReference type="Proteomes" id="UP000499080"/>
    </source>
</evidence>
<feature type="region of interest" description="Disordered" evidence="1">
    <location>
        <begin position="1"/>
        <end position="56"/>
    </location>
</feature>
<comment type="caution">
    <text evidence="2">The sequence shown here is derived from an EMBL/GenBank/DDBJ whole genome shotgun (WGS) entry which is preliminary data.</text>
</comment>
<dbReference type="AlphaFoldDB" id="A0A4Y2NKM2"/>
<protein>
    <submittedName>
        <fullName evidence="2">Uncharacterized protein</fullName>
    </submittedName>
</protein>
<organism evidence="2 3">
    <name type="scientific">Araneus ventricosus</name>
    <name type="common">Orbweaver spider</name>
    <name type="synonym">Epeira ventricosa</name>
    <dbReference type="NCBI Taxonomy" id="182803"/>
    <lineage>
        <taxon>Eukaryota</taxon>
        <taxon>Metazoa</taxon>
        <taxon>Ecdysozoa</taxon>
        <taxon>Arthropoda</taxon>
        <taxon>Chelicerata</taxon>
        <taxon>Arachnida</taxon>
        <taxon>Araneae</taxon>
        <taxon>Araneomorphae</taxon>
        <taxon>Entelegynae</taxon>
        <taxon>Araneoidea</taxon>
        <taxon>Araneidae</taxon>
        <taxon>Araneus</taxon>
    </lineage>
</organism>
<evidence type="ECO:0000256" key="1">
    <source>
        <dbReference type="SAM" id="MobiDB-lite"/>
    </source>
</evidence>
<dbReference type="EMBL" id="BGPR01009290">
    <property type="protein sequence ID" value="GBN39110.1"/>
    <property type="molecule type" value="Genomic_DNA"/>
</dbReference>
<name>A0A4Y2NKM2_ARAVE</name>
<reference evidence="2 3" key="1">
    <citation type="journal article" date="2019" name="Sci. Rep.">
        <title>Orb-weaving spider Araneus ventricosus genome elucidates the spidroin gene catalogue.</title>
        <authorList>
            <person name="Kono N."/>
            <person name="Nakamura H."/>
            <person name="Ohtoshi R."/>
            <person name="Moran D.A.P."/>
            <person name="Shinohara A."/>
            <person name="Yoshida Y."/>
            <person name="Fujiwara M."/>
            <person name="Mori M."/>
            <person name="Tomita M."/>
            <person name="Arakawa K."/>
        </authorList>
    </citation>
    <scope>NUCLEOTIDE SEQUENCE [LARGE SCALE GENOMIC DNA]</scope>
</reference>